<dbReference type="PANTHER" id="PTHR41386:SF1">
    <property type="entry name" value="MEMBRANE PROTEIN"/>
    <property type="match status" value="1"/>
</dbReference>
<organism evidence="3 4">
    <name type="scientific">Candidatus Yanofskybacteria bacterium RIFCSPHIGHO2_12_FULL_45_19b</name>
    <dbReference type="NCBI Taxonomy" id="1802689"/>
    <lineage>
        <taxon>Bacteria</taxon>
        <taxon>Candidatus Yanofskyibacteriota</taxon>
    </lineage>
</organism>
<keyword evidence="2" id="KW-0812">Transmembrane</keyword>
<dbReference type="Pfam" id="PF06210">
    <property type="entry name" value="DUF1003"/>
    <property type="match status" value="1"/>
</dbReference>
<feature type="transmembrane region" description="Helical" evidence="2">
    <location>
        <begin position="79"/>
        <end position="99"/>
    </location>
</feature>
<protein>
    <recommendedName>
        <fullName evidence="5">DUF1003 domain-containing protein</fullName>
    </recommendedName>
</protein>
<evidence type="ECO:0000313" key="4">
    <source>
        <dbReference type="Proteomes" id="UP000177478"/>
    </source>
</evidence>
<accession>A0A1F8G108</accession>
<reference evidence="3 4" key="1">
    <citation type="journal article" date="2016" name="Nat. Commun.">
        <title>Thousands of microbial genomes shed light on interconnected biogeochemical processes in an aquifer system.</title>
        <authorList>
            <person name="Anantharaman K."/>
            <person name="Brown C.T."/>
            <person name="Hug L.A."/>
            <person name="Sharon I."/>
            <person name="Castelle C.J."/>
            <person name="Probst A.J."/>
            <person name="Thomas B.C."/>
            <person name="Singh A."/>
            <person name="Wilkins M.J."/>
            <person name="Karaoz U."/>
            <person name="Brodie E.L."/>
            <person name="Williams K.H."/>
            <person name="Hubbard S.S."/>
            <person name="Banfield J.F."/>
        </authorList>
    </citation>
    <scope>NUCLEOTIDE SEQUENCE [LARGE SCALE GENOMIC DNA]</scope>
</reference>
<evidence type="ECO:0000313" key="3">
    <source>
        <dbReference type="EMBL" id="OGN19052.1"/>
    </source>
</evidence>
<feature type="coiled-coil region" evidence="1">
    <location>
        <begin position="119"/>
        <end position="150"/>
    </location>
</feature>
<evidence type="ECO:0008006" key="5">
    <source>
        <dbReference type="Google" id="ProtNLM"/>
    </source>
</evidence>
<name>A0A1F8G108_9BACT</name>
<feature type="transmembrane region" description="Helical" evidence="2">
    <location>
        <begin position="36"/>
        <end position="59"/>
    </location>
</feature>
<evidence type="ECO:0000256" key="2">
    <source>
        <dbReference type="SAM" id="Phobius"/>
    </source>
</evidence>
<sequence length="150" mass="17366">MQHEKLLTVAELRAAHQRPRNVNAEHFERLTSLEKVAIYITEHVGTMGFFLIIFCWTALWIGWNSLAPATVRFDPFPAFVLWLFISNMIQIMLMPLIIVGQNLQGKHAEARAQADYEVNTKAEEEIETILQHLENQNDLILQILEKLDNQ</sequence>
<dbReference type="Proteomes" id="UP000177478">
    <property type="component" value="Unassembled WGS sequence"/>
</dbReference>
<dbReference type="PANTHER" id="PTHR41386">
    <property type="entry name" value="INTEGRAL MEMBRANE PROTEIN-RELATED"/>
    <property type="match status" value="1"/>
</dbReference>
<keyword evidence="1" id="KW-0175">Coiled coil</keyword>
<keyword evidence="2" id="KW-0472">Membrane</keyword>
<dbReference type="STRING" id="1802689.A3F25_02970"/>
<dbReference type="InterPro" id="IPR010406">
    <property type="entry name" value="DUF1003"/>
</dbReference>
<dbReference type="AlphaFoldDB" id="A0A1F8G108"/>
<evidence type="ECO:0000256" key="1">
    <source>
        <dbReference type="SAM" id="Coils"/>
    </source>
</evidence>
<dbReference type="EMBL" id="MGKD01000024">
    <property type="protein sequence ID" value="OGN19052.1"/>
    <property type="molecule type" value="Genomic_DNA"/>
</dbReference>
<gene>
    <name evidence="3" type="ORF">A3F25_02970</name>
</gene>
<comment type="caution">
    <text evidence="3">The sequence shown here is derived from an EMBL/GenBank/DDBJ whole genome shotgun (WGS) entry which is preliminary data.</text>
</comment>
<keyword evidence="2" id="KW-1133">Transmembrane helix</keyword>
<proteinExistence type="predicted"/>